<dbReference type="HOGENOM" id="CLU_027853_5_3_11"/>
<evidence type="ECO:0000313" key="5">
    <source>
        <dbReference type="Proteomes" id="UP000001549"/>
    </source>
</evidence>
<dbReference type="Proteomes" id="UP000001549">
    <property type="component" value="Chromosome"/>
</dbReference>
<evidence type="ECO:0000256" key="2">
    <source>
        <dbReference type="SAM" id="MobiDB-lite"/>
    </source>
</evidence>
<dbReference type="Pfam" id="PF00296">
    <property type="entry name" value="Bac_luciferase"/>
    <property type="match status" value="1"/>
</dbReference>
<evidence type="ECO:0000256" key="1">
    <source>
        <dbReference type="ARBA" id="ARBA00023002"/>
    </source>
</evidence>
<dbReference type="PANTHER" id="PTHR43244">
    <property type="match status" value="1"/>
</dbReference>
<dbReference type="EMBL" id="CP002801">
    <property type="protein sequence ID" value="AEH10035.1"/>
    <property type="molecule type" value="Genomic_DNA"/>
</dbReference>
<accession>F8B419</accession>
<dbReference type="STRING" id="656024.FsymDg_2684"/>
<keyword evidence="5" id="KW-1185">Reference proteome</keyword>
<dbReference type="Gene3D" id="3.20.20.30">
    <property type="entry name" value="Luciferase-like domain"/>
    <property type="match status" value="1"/>
</dbReference>
<reference evidence="4 5" key="1">
    <citation type="submission" date="2011-05" db="EMBL/GenBank/DDBJ databases">
        <title>Complete sequence of chromosome of Frankia symbiont of Datisca glomerata.</title>
        <authorList>
            <consortium name="US DOE Joint Genome Institute"/>
            <person name="Lucas S."/>
            <person name="Han J."/>
            <person name="Lapidus A."/>
            <person name="Cheng J.-F."/>
            <person name="Goodwin L."/>
            <person name="Pitluck S."/>
            <person name="Peters L."/>
            <person name="Mikhailova N."/>
            <person name="Chertkov O."/>
            <person name="Teshima H."/>
            <person name="Han C."/>
            <person name="Tapia R."/>
            <person name="Land M."/>
            <person name="Hauser L."/>
            <person name="Kyrpides N."/>
            <person name="Ivanova N."/>
            <person name="Pagani I."/>
            <person name="Berry A."/>
            <person name="Pawlowski K."/>
            <person name="Persson T."/>
            <person name="Vanden Heuvel B."/>
            <person name="Benson D."/>
            <person name="Woyke T."/>
        </authorList>
    </citation>
    <scope>NUCLEOTIDE SEQUENCE [LARGE SCALE GENOMIC DNA]</scope>
    <source>
        <strain evidence="5">4085684</strain>
    </source>
</reference>
<dbReference type="InterPro" id="IPR050564">
    <property type="entry name" value="F420-G6PD/mer"/>
</dbReference>
<dbReference type="SUPFAM" id="SSF51679">
    <property type="entry name" value="Bacterial luciferase-like"/>
    <property type="match status" value="1"/>
</dbReference>
<feature type="compositionally biased region" description="Basic and acidic residues" evidence="2">
    <location>
        <begin position="1"/>
        <end position="20"/>
    </location>
</feature>
<feature type="domain" description="Luciferase-like" evidence="3">
    <location>
        <begin position="42"/>
        <end position="350"/>
    </location>
</feature>
<dbReference type="PANTHER" id="PTHR43244:SF1">
    <property type="entry name" value="5,10-METHYLENETETRAHYDROMETHANOPTERIN REDUCTASE"/>
    <property type="match status" value="1"/>
</dbReference>
<dbReference type="GO" id="GO:0016705">
    <property type="term" value="F:oxidoreductase activity, acting on paired donors, with incorporation or reduction of molecular oxygen"/>
    <property type="evidence" value="ECO:0007669"/>
    <property type="project" value="InterPro"/>
</dbReference>
<feature type="region of interest" description="Disordered" evidence="2">
    <location>
        <begin position="1"/>
        <end position="25"/>
    </location>
</feature>
<keyword evidence="1" id="KW-0560">Oxidoreductase</keyword>
<evidence type="ECO:0000313" key="4">
    <source>
        <dbReference type="EMBL" id="AEH10035.1"/>
    </source>
</evidence>
<gene>
    <name evidence="4" type="ordered locus">FsymDg_2684</name>
</gene>
<dbReference type="InterPro" id="IPR036661">
    <property type="entry name" value="Luciferase-like_sf"/>
</dbReference>
<proteinExistence type="predicted"/>
<evidence type="ECO:0000259" key="3">
    <source>
        <dbReference type="Pfam" id="PF00296"/>
    </source>
</evidence>
<name>F8B419_9ACTN</name>
<dbReference type="AlphaFoldDB" id="F8B419"/>
<dbReference type="InterPro" id="IPR022378">
    <property type="entry name" value="F420_OxRdatse_MSMEG2249_pred"/>
</dbReference>
<dbReference type="NCBIfam" id="TIGR03857">
    <property type="entry name" value="F420_MSMEG_2249"/>
    <property type="match status" value="1"/>
</dbReference>
<sequence length="377" mass="40615">MSGHVREETRSGEITPERGVADGGLPDPIDELGIYLLPGRVKDPARAITEAIDAERLGLTSAWIAERLDMKELGVLCGAVAASTQRIRLGMGSIAAGSRHPLMTAAAGSTMQETFGDRLLLGLARGLGSVLGDHGMPVPKMAAFEDYASILLRLWDGETIDYDGPLGRFPNLRMVDPPTAPRPQLLLSAWSPLPKATALAARLFDGVFLGSELTVEAVAAVSRRLDEACERIGRDPRSLKLYAIVITAPDLSPEEELAVVNARMITHLDFDGVGELIMRENGWDPEPLHRLLSREELQGGGTADQKFHRSELLDLGAKLPREWVETGCVVGSAAHCAARLREYLDAGVDHIVLHGSGPKQLEGLVRAWHETSVSGTP</sequence>
<dbReference type="eggNOG" id="COG2141">
    <property type="taxonomic scope" value="Bacteria"/>
</dbReference>
<dbReference type="RefSeq" id="WP_013873948.1">
    <property type="nucleotide sequence ID" value="NC_015656.1"/>
</dbReference>
<dbReference type="InterPro" id="IPR011251">
    <property type="entry name" value="Luciferase-like_dom"/>
</dbReference>
<dbReference type="KEGG" id="fsy:FsymDg_2684"/>
<organism evidence="4 5">
    <name type="scientific">Candidatus Protofrankia datiscae</name>
    <dbReference type="NCBI Taxonomy" id="2716812"/>
    <lineage>
        <taxon>Bacteria</taxon>
        <taxon>Bacillati</taxon>
        <taxon>Actinomycetota</taxon>
        <taxon>Actinomycetes</taxon>
        <taxon>Frankiales</taxon>
        <taxon>Frankiaceae</taxon>
        <taxon>Protofrankia</taxon>
    </lineage>
</organism>
<protein>
    <submittedName>
        <fullName evidence="4">Putative F420-dependent oxidoreductase, MSMEG_2249 family</fullName>
    </submittedName>
</protein>